<evidence type="ECO:0000256" key="1">
    <source>
        <dbReference type="ARBA" id="ARBA00023121"/>
    </source>
</evidence>
<dbReference type="InterPro" id="IPR004007">
    <property type="entry name" value="DhaL_dom"/>
</dbReference>
<evidence type="ECO:0000259" key="2">
    <source>
        <dbReference type="PROSITE" id="PS51480"/>
    </source>
</evidence>
<dbReference type="InterPro" id="IPR003797">
    <property type="entry name" value="DegV"/>
</dbReference>
<dbReference type="PROSITE" id="PS51480">
    <property type="entry name" value="DHAL"/>
    <property type="match status" value="1"/>
</dbReference>
<dbReference type="GO" id="GO:0004371">
    <property type="term" value="F:glycerone kinase activity"/>
    <property type="evidence" value="ECO:0007669"/>
    <property type="project" value="InterPro"/>
</dbReference>
<dbReference type="InterPro" id="IPR048394">
    <property type="entry name" value="FakA-like_M"/>
</dbReference>
<dbReference type="Proteomes" id="UP001198163">
    <property type="component" value="Unassembled WGS sequence"/>
</dbReference>
<dbReference type="Pfam" id="PF21645">
    <property type="entry name" value="FakA-like_M"/>
    <property type="match status" value="1"/>
</dbReference>
<sequence length="600" mass="64707">MTGSGIKELRSINGTVVYNSFLSGYEKLAAERVHLDAINVFPVPDGDTGSNMVSTLYTAIREPPSSHSLSGTLGQIADRALSGARGNSGIILAQFLNGLAEACPDEAAMSTIEFAEALKKAAAGTRNAVENPREGTLITLLDVWTGEMYRLSHAIGDFKDLFLGSMERAREALAETRDMLEELRSARVVDAGASGFVSFLEGIALMIASGVVPSRPEAEPMAFESTGDEHVVSPENIAHRYCTEALIRRPAGGEAFPEHLHEALKEMGDSLIISNGRERTRIHIHTNDPSALFLTLRGYGKKEEQKVDDMKHQYNCVHRPVSRIAVVTDSIADIPGDLADQYQIHVIPQKIRWGEDEYLDRVTITSRTMLPYLDASPDYPGSSAPDPARVNQVFSWLSSHYDSVIAVPVAKAQSATWQVMSSAAREFKKRGFTIDVVDSRLNSAAQGLAVLSAARDAAEGIPHDEILKRLEKTIENAKIYVSVATFKYMVRGGRVSALKGLIAALTRLKPVVSLDAAGKGVAWGASFSADGSAAKILKEAKTSKSGIRRWAVVHAAAPERAADMAEKMSSVLGTEPEYVMEISPIVALHAGIGAVAVAWI</sequence>
<dbReference type="SUPFAM" id="SSF82549">
    <property type="entry name" value="DAK1/DegV-like"/>
    <property type="match status" value="1"/>
</dbReference>
<proteinExistence type="predicted"/>
<gene>
    <name evidence="3" type="ORF">K7J14_03555</name>
</gene>
<comment type="caution">
    <text evidence="3">The sequence shown here is derived from an EMBL/GenBank/DDBJ whole genome shotgun (WGS) entry which is preliminary data.</text>
</comment>
<feature type="domain" description="DhaL" evidence="2">
    <location>
        <begin position="15"/>
        <end position="205"/>
    </location>
</feature>
<dbReference type="SMART" id="SM01120">
    <property type="entry name" value="Dak2"/>
    <property type="match status" value="1"/>
</dbReference>
<evidence type="ECO:0000313" key="4">
    <source>
        <dbReference type="Proteomes" id="UP001198163"/>
    </source>
</evidence>
<dbReference type="SUPFAM" id="SSF101473">
    <property type="entry name" value="DhaL-like"/>
    <property type="match status" value="1"/>
</dbReference>
<dbReference type="InterPro" id="IPR050270">
    <property type="entry name" value="DegV_domain_contain"/>
</dbReference>
<name>A0AAE3JKA6_9SPIR</name>
<organism evidence="3 4">
    <name type="scientific">Teretinema zuelzerae</name>
    <dbReference type="NCBI Taxonomy" id="156"/>
    <lineage>
        <taxon>Bacteria</taxon>
        <taxon>Pseudomonadati</taxon>
        <taxon>Spirochaetota</taxon>
        <taxon>Spirochaetia</taxon>
        <taxon>Spirochaetales</taxon>
        <taxon>Treponemataceae</taxon>
        <taxon>Teretinema</taxon>
    </lineage>
</organism>
<keyword evidence="1" id="KW-0446">Lipid-binding</keyword>
<dbReference type="Gene3D" id="3.40.50.10170">
    <property type="match status" value="1"/>
</dbReference>
<dbReference type="InterPro" id="IPR043168">
    <property type="entry name" value="DegV_C"/>
</dbReference>
<keyword evidence="4" id="KW-1185">Reference proteome</keyword>
<dbReference type="Gene3D" id="1.25.40.340">
    <property type="match status" value="1"/>
</dbReference>
<dbReference type="SMART" id="SM01121">
    <property type="entry name" value="Dak1_2"/>
    <property type="match status" value="1"/>
</dbReference>
<evidence type="ECO:0000313" key="3">
    <source>
        <dbReference type="EMBL" id="MCD1653774.1"/>
    </source>
</evidence>
<dbReference type="Pfam" id="PF02734">
    <property type="entry name" value="Dak2"/>
    <property type="match status" value="1"/>
</dbReference>
<dbReference type="PANTHER" id="PTHR33434:SF2">
    <property type="entry name" value="FATTY ACID-BINDING PROTEIN TM_1468"/>
    <property type="match status" value="1"/>
</dbReference>
<dbReference type="AlphaFoldDB" id="A0AAE3JKA6"/>
<dbReference type="Pfam" id="PF02645">
    <property type="entry name" value="DegV"/>
    <property type="match status" value="1"/>
</dbReference>
<dbReference type="RefSeq" id="WP_230753194.1">
    <property type="nucleotide sequence ID" value="NZ_JAINWA010000001.1"/>
</dbReference>
<dbReference type="Gene3D" id="3.30.1180.10">
    <property type="match status" value="1"/>
</dbReference>
<dbReference type="GO" id="GO:0008289">
    <property type="term" value="F:lipid binding"/>
    <property type="evidence" value="ECO:0007669"/>
    <property type="project" value="UniProtKB-KW"/>
</dbReference>
<dbReference type="NCBIfam" id="TIGR00762">
    <property type="entry name" value="DegV"/>
    <property type="match status" value="1"/>
</dbReference>
<protein>
    <submittedName>
        <fullName evidence="3">DegV family EDD domain-containing protein</fullName>
    </submittedName>
</protein>
<dbReference type="InterPro" id="IPR033470">
    <property type="entry name" value="FakA-like_C"/>
</dbReference>
<dbReference type="GO" id="GO:0006071">
    <property type="term" value="P:glycerol metabolic process"/>
    <property type="evidence" value="ECO:0007669"/>
    <property type="project" value="InterPro"/>
</dbReference>
<dbReference type="InterPro" id="IPR036117">
    <property type="entry name" value="DhaL_dom_sf"/>
</dbReference>
<dbReference type="EMBL" id="JAINWA010000001">
    <property type="protein sequence ID" value="MCD1653774.1"/>
    <property type="molecule type" value="Genomic_DNA"/>
</dbReference>
<accession>A0AAE3JKA6</accession>
<reference evidence="3" key="1">
    <citation type="submission" date="2021-08" db="EMBL/GenBank/DDBJ databases">
        <title>Comparative analyses of Brucepasteria parasyntrophica and Teretinema zuelzerae.</title>
        <authorList>
            <person name="Song Y."/>
            <person name="Brune A."/>
        </authorList>
    </citation>
    <scope>NUCLEOTIDE SEQUENCE</scope>
    <source>
        <strain evidence="3">DSM 1903</strain>
    </source>
</reference>
<dbReference type="PROSITE" id="PS51482">
    <property type="entry name" value="DEGV"/>
    <property type="match status" value="1"/>
</dbReference>
<dbReference type="PANTHER" id="PTHR33434">
    <property type="entry name" value="DEGV DOMAIN-CONTAINING PROTEIN DR_1986-RELATED"/>
    <property type="match status" value="1"/>
</dbReference>